<keyword evidence="3" id="KW-0378">Hydrolase</keyword>
<dbReference type="InParanoid" id="A0A2K3DFG4"/>
<dbReference type="GO" id="GO:0008233">
    <property type="term" value="F:peptidase activity"/>
    <property type="evidence" value="ECO:0007669"/>
    <property type="project" value="UniProtKB-KW"/>
</dbReference>
<sequence length="319" mass="32589">MLNKALEFTWNGVRWMARIFTLGASDRINGGLKEATHTLLEVTLCTGDCITYEFSGSKGPECRPGQYTKNRKTYARLPQPMGFRTSGVKAAWLHEVYQQVAQKFAAEDYSLVNKNCSHFAGELFIALTEKMEEFEKRAARAAEAEAKRKAEAAEAKRKAEAEEASRKAAAEEAKREAEAAEAASRRQGLFVAGGLGAASVAATTVAAGVGGYGVGCAVVKATGITDEGTAQVAGGVAGGAVGAAVGTMAPAAVTVGCTVAAAAAQAAGMAGLHSALLAGSAALPVLAPALLVAGVAAGLISGACGGAKGAWASVHNRWW</sequence>
<gene>
    <name evidence="6" type="ORF">CHLRE_09g408350v5</name>
</gene>
<dbReference type="GO" id="GO:0006508">
    <property type="term" value="P:proteolysis"/>
    <property type="evidence" value="ECO:0007669"/>
    <property type="project" value="UniProtKB-KW"/>
</dbReference>
<keyword evidence="7" id="KW-1185">Reference proteome</keyword>
<dbReference type="ExpressionAtlas" id="A0A2K3DFG4">
    <property type="expression patterns" value="baseline"/>
</dbReference>
<evidence type="ECO:0000313" key="6">
    <source>
        <dbReference type="EMBL" id="PNW79262.1"/>
    </source>
</evidence>
<dbReference type="InterPro" id="IPR008580">
    <property type="entry name" value="PPPDE_dom"/>
</dbReference>
<feature type="coiled-coil region" evidence="4">
    <location>
        <begin position="124"/>
        <end position="187"/>
    </location>
</feature>
<evidence type="ECO:0000313" key="7">
    <source>
        <dbReference type="Proteomes" id="UP000006906"/>
    </source>
</evidence>
<comment type="similarity">
    <text evidence="1">Belongs to the DeSI family.</text>
</comment>
<evidence type="ECO:0000256" key="4">
    <source>
        <dbReference type="SAM" id="Coils"/>
    </source>
</evidence>
<evidence type="ECO:0000256" key="1">
    <source>
        <dbReference type="ARBA" id="ARBA00008140"/>
    </source>
</evidence>
<dbReference type="GeneID" id="5722241"/>
<evidence type="ECO:0000256" key="2">
    <source>
        <dbReference type="ARBA" id="ARBA00022670"/>
    </source>
</evidence>
<accession>A0A2K3DFG4</accession>
<dbReference type="Pfam" id="PF05903">
    <property type="entry name" value="Peptidase_C97"/>
    <property type="match status" value="1"/>
</dbReference>
<feature type="domain" description="PPPDE" evidence="5">
    <location>
        <begin position="82"/>
        <end position="130"/>
    </location>
</feature>
<keyword evidence="2" id="KW-0645">Protease</keyword>
<organism evidence="6 7">
    <name type="scientific">Chlamydomonas reinhardtii</name>
    <name type="common">Chlamydomonas smithii</name>
    <dbReference type="NCBI Taxonomy" id="3055"/>
    <lineage>
        <taxon>Eukaryota</taxon>
        <taxon>Viridiplantae</taxon>
        <taxon>Chlorophyta</taxon>
        <taxon>core chlorophytes</taxon>
        <taxon>Chlorophyceae</taxon>
        <taxon>CS clade</taxon>
        <taxon>Chlamydomonadales</taxon>
        <taxon>Chlamydomonadaceae</taxon>
        <taxon>Chlamydomonas</taxon>
    </lineage>
</organism>
<dbReference type="AlphaFoldDB" id="A0A2K3DFG4"/>
<dbReference type="Proteomes" id="UP000006906">
    <property type="component" value="Chromosome 9"/>
</dbReference>
<dbReference type="RefSeq" id="XP_042921513.1">
    <property type="nucleotide sequence ID" value="XM_043066217.1"/>
</dbReference>
<evidence type="ECO:0000256" key="3">
    <source>
        <dbReference type="ARBA" id="ARBA00022801"/>
    </source>
</evidence>
<name>A0A2K3DFG4_CHLRE</name>
<keyword evidence="4" id="KW-0175">Coiled coil</keyword>
<dbReference type="KEGG" id="cre:CHLRE_09g408350v5"/>
<evidence type="ECO:0000259" key="5">
    <source>
        <dbReference type="Pfam" id="PF05903"/>
    </source>
</evidence>
<dbReference type="Gene3D" id="3.90.1720.30">
    <property type="entry name" value="PPPDE domains"/>
    <property type="match status" value="1"/>
</dbReference>
<reference evidence="6 7" key="1">
    <citation type="journal article" date="2007" name="Science">
        <title>The Chlamydomonas genome reveals the evolution of key animal and plant functions.</title>
        <authorList>
            <person name="Merchant S.S."/>
            <person name="Prochnik S.E."/>
            <person name="Vallon O."/>
            <person name="Harris E.H."/>
            <person name="Karpowicz S.J."/>
            <person name="Witman G.B."/>
            <person name="Terry A."/>
            <person name="Salamov A."/>
            <person name="Fritz-Laylin L.K."/>
            <person name="Marechal-Drouard L."/>
            <person name="Marshall W.F."/>
            <person name="Qu L.H."/>
            <person name="Nelson D.R."/>
            <person name="Sanderfoot A.A."/>
            <person name="Spalding M.H."/>
            <person name="Kapitonov V.V."/>
            <person name="Ren Q."/>
            <person name="Ferris P."/>
            <person name="Lindquist E."/>
            <person name="Shapiro H."/>
            <person name="Lucas S.M."/>
            <person name="Grimwood J."/>
            <person name="Schmutz J."/>
            <person name="Cardol P."/>
            <person name="Cerutti H."/>
            <person name="Chanfreau G."/>
            <person name="Chen C.L."/>
            <person name="Cognat V."/>
            <person name="Croft M.T."/>
            <person name="Dent R."/>
            <person name="Dutcher S."/>
            <person name="Fernandez E."/>
            <person name="Fukuzawa H."/>
            <person name="Gonzalez-Ballester D."/>
            <person name="Gonzalez-Halphen D."/>
            <person name="Hallmann A."/>
            <person name="Hanikenne M."/>
            <person name="Hippler M."/>
            <person name="Inwood W."/>
            <person name="Jabbari K."/>
            <person name="Kalanon M."/>
            <person name="Kuras R."/>
            <person name="Lefebvre P.A."/>
            <person name="Lemaire S.D."/>
            <person name="Lobanov A.V."/>
            <person name="Lohr M."/>
            <person name="Manuell A."/>
            <person name="Meier I."/>
            <person name="Mets L."/>
            <person name="Mittag M."/>
            <person name="Mittelmeier T."/>
            <person name="Moroney J.V."/>
            <person name="Moseley J."/>
            <person name="Napoli C."/>
            <person name="Nedelcu A.M."/>
            <person name="Niyogi K."/>
            <person name="Novoselov S.V."/>
            <person name="Paulsen I.T."/>
            <person name="Pazour G."/>
            <person name="Purton S."/>
            <person name="Ral J.P."/>
            <person name="Riano-Pachon D.M."/>
            <person name="Riekhof W."/>
            <person name="Rymarquis L."/>
            <person name="Schroda M."/>
            <person name="Stern D."/>
            <person name="Umen J."/>
            <person name="Willows R."/>
            <person name="Wilson N."/>
            <person name="Zimmer S.L."/>
            <person name="Allmer J."/>
            <person name="Balk J."/>
            <person name="Bisova K."/>
            <person name="Chen C.J."/>
            <person name="Elias M."/>
            <person name="Gendler K."/>
            <person name="Hauser C."/>
            <person name="Lamb M.R."/>
            <person name="Ledford H."/>
            <person name="Long J.C."/>
            <person name="Minagawa J."/>
            <person name="Page M.D."/>
            <person name="Pan J."/>
            <person name="Pootakham W."/>
            <person name="Roje S."/>
            <person name="Rose A."/>
            <person name="Stahlberg E."/>
            <person name="Terauchi A.M."/>
            <person name="Yang P."/>
            <person name="Ball S."/>
            <person name="Bowler C."/>
            <person name="Dieckmann C.L."/>
            <person name="Gladyshev V.N."/>
            <person name="Green P."/>
            <person name="Jorgensen R."/>
            <person name="Mayfield S."/>
            <person name="Mueller-Roeber B."/>
            <person name="Rajamani S."/>
            <person name="Sayre R.T."/>
            <person name="Brokstein P."/>
            <person name="Dubchak I."/>
            <person name="Goodstein D."/>
            <person name="Hornick L."/>
            <person name="Huang Y.W."/>
            <person name="Jhaveri J."/>
            <person name="Luo Y."/>
            <person name="Martinez D."/>
            <person name="Ngau W.C."/>
            <person name="Otillar B."/>
            <person name="Poliakov A."/>
            <person name="Porter A."/>
            <person name="Szajkowski L."/>
            <person name="Werner G."/>
            <person name="Zhou K."/>
            <person name="Grigoriev I.V."/>
            <person name="Rokhsar D.S."/>
            <person name="Grossman A.R."/>
        </authorList>
    </citation>
    <scope>NUCLEOTIDE SEQUENCE [LARGE SCALE GENOMIC DNA]</scope>
    <source>
        <strain evidence="7">CC-503</strain>
    </source>
</reference>
<dbReference type="PaxDb" id="3055-EDP00784"/>
<protein>
    <recommendedName>
        <fullName evidence="5">PPPDE domain-containing protein</fullName>
    </recommendedName>
</protein>
<proteinExistence type="inferred from homology"/>
<dbReference type="InterPro" id="IPR042266">
    <property type="entry name" value="PPPDE_sf"/>
</dbReference>
<dbReference type="EMBL" id="CM008970">
    <property type="protein sequence ID" value="PNW79262.1"/>
    <property type="molecule type" value="Genomic_DNA"/>
</dbReference>
<dbReference type="Gramene" id="PNW79262">
    <property type="protein sequence ID" value="PNW79262"/>
    <property type="gene ID" value="CHLRE_09g408350v5"/>
</dbReference>